<dbReference type="InterPro" id="IPR001482">
    <property type="entry name" value="T2SS/T4SS_dom"/>
</dbReference>
<dbReference type="GO" id="GO:0005886">
    <property type="term" value="C:plasma membrane"/>
    <property type="evidence" value="ECO:0007669"/>
    <property type="project" value="TreeGrafter"/>
</dbReference>
<dbReference type="GO" id="GO:0005524">
    <property type="term" value="F:ATP binding"/>
    <property type="evidence" value="ECO:0007669"/>
    <property type="project" value="UniProtKB-KW"/>
</dbReference>
<evidence type="ECO:0000256" key="6">
    <source>
        <dbReference type="SAM" id="SignalP"/>
    </source>
</evidence>
<dbReference type="Gene3D" id="3.30.450.90">
    <property type="match status" value="1"/>
</dbReference>
<evidence type="ECO:0000313" key="9">
    <source>
        <dbReference type="Proteomes" id="UP000317421"/>
    </source>
</evidence>
<comment type="caution">
    <text evidence="8">The sequence shown here is derived from an EMBL/GenBank/DDBJ whole genome shotgun (WGS) entry which is preliminary data.</text>
</comment>
<keyword evidence="9" id="KW-1185">Reference proteome</keyword>
<dbReference type="AlphaFoldDB" id="A0A5C6AC43"/>
<evidence type="ECO:0000313" key="8">
    <source>
        <dbReference type="EMBL" id="TWT96967.1"/>
    </source>
</evidence>
<evidence type="ECO:0000256" key="1">
    <source>
        <dbReference type="ARBA" id="ARBA00006611"/>
    </source>
</evidence>
<keyword evidence="5" id="KW-0812">Transmembrane</keyword>
<feature type="signal peptide" evidence="6">
    <location>
        <begin position="1"/>
        <end position="32"/>
    </location>
</feature>
<dbReference type="Proteomes" id="UP000317421">
    <property type="component" value="Unassembled WGS sequence"/>
</dbReference>
<feature type="transmembrane region" description="Helical" evidence="5">
    <location>
        <begin position="105"/>
        <end position="122"/>
    </location>
</feature>
<feature type="transmembrane region" description="Helical" evidence="5">
    <location>
        <begin position="134"/>
        <end position="157"/>
    </location>
</feature>
<feature type="compositionally biased region" description="Low complexity" evidence="4">
    <location>
        <begin position="55"/>
        <end position="77"/>
    </location>
</feature>
<organism evidence="8 9">
    <name type="scientific">Botrimarina colliarenosi</name>
    <dbReference type="NCBI Taxonomy" id="2528001"/>
    <lineage>
        <taxon>Bacteria</taxon>
        <taxon>Pseudomonadati</taxon>
        <taxon>Planctomycetota</taxon>
        <taxon>Planctomycetia</taxon>
        <taxon>Pirellulales</taxon>
        <taxon>Lacipirellulaceae</taxon>
        <taxon>Botrimarina</taxon>
    </lineage>
</organism>
<name>A0A5C6AC43_9BACT</name>
<keyword evidence="6" id="KW-0732">Signal</keyword>
<sequence length="645" mass="71046" precursor="true">MAVGMIRMTRPCCAVAIATALLLSLPIGDAAAQIGLGEVLETQNIQNEMAGGGNNRNNRAAESPAEPAADPAANEAAEGEAAPAAVSGIDEWDDEHSIYRQSEPSVSWIKLLPVVLLFWVWVRSADWVNRDAQIFSLGFNGWNAAMVAPFVIAFLVMLLIPNYVIGVVLLSLAWLVPFVAYAVHHNKSVEPHQTVFTGSWFRYQLSEVGNLVGLKIGSEKKADYLRGPDVDLIARGGDERTDQANLLTARQSPGYVHVKELVADMVIRGSNRVLMDYSAEVVSTRHMIDGVWHEGEARDRESGDVMLAVMKQLANLNVSERRKKQDGEFGAGFGKKKYTCEVTSQGVKTGERVVVSLRGGTSQSGFSTLEQLGMREKLREQWLRIMNSERGVIVFSAMPEGGLTTSVDVSLLDTDRLMRDFMSVEEVSDPQADIENIPQNFYDAAKGESPAKLIPSLSRKYPNVWVVRDFVDVDTAKLMMDEVELDRLVVTTCHAQDAAEACLRMLKKKTPHKEFAQGVIGVLNTRLIRKLCTACRVEYEATPALLKKLGIPAGKVAKFYRTPKGEEIDKPCKVCSGLGFKGRTAIFELLEPDDQFRQKLMKEPKIDVLRKAARAAGMRTLQEEGILLVAKGATSLQELQRVLQG</sequence>
<evidence type="ECO:0000256" key="5">
    <source>
        <dbReference type="SAM" id="Phobius"/>
    </source>
</evidence>
<protein>
    <submittedName>
        <fullName evidence="8">Type II secretion system protein E</fullName>
    </submittedName>
</protein>
<feature type="region of interest" description="Disordered" evidence="4">
    <location>
        <begin position="48"/>
        <end position="77"/>
    </location>
</feature>
<dbReference type="InterPro" id="IPR027417">
    <property type="entry name" value="P-loop_NTPase"/>
</dbReference>
<keyword evidence="2" id="KW-0547">Nucleotide-binding</keyword>
<keyword evidence="5" id="KW-0472">Membrane</keyword>
<dbReference type="Pfam" id="PF00437">
    <property type="entry name" value="T2SSE"/>
    <property type="match status" value="1"/>
</dbReference>
<keyword evidence="5" id="KW-1133">Transmembrane helix</keyword>
<evidence type="ECO:0000256" key="3">
    <source>
        <dbReference type="ARBA" id="ARBA00022840"/>
    </source>
</evidence>
<dbReference type="SUPFAM" id="SSF52540">
    <property type="entry name" value="P-loop containing nucleoside triphosphate hydrolases"/>
    <property type="match status" value="1"/>
</dbReference>
<dbReference type="PANTHER" id="PTHR30258:SF2">
    <property type="entry name" value="COMG OPERON PROTEIN 1"/>
    <property type="match status" value="1"/>
</dbReference>
<evidence type="ECO:0000259" key="7">
    <source>
        <dbReference type="Pfam" id="PF00437"/>
    </source>
</evidence>
<feature type="chain" id="PRO_5023146484" evidence="6">
    <location>
        <begin position="33"/>
        <end position="645"/>
    </location>
</feature>
<keyword evidence="3" id="KW-0067">ATP-binding</keyword>
<dbReference type="Gene3D" id="3.40.50.300">
    <property type="entry name" value="P-loop containing nucleotide triphosphate hydrolases"/>
    <property type="match status" value="1"/>
</dbReference>
<accession>A0A5C6AC43</accession>
<feature type="domain" description="Bacterial type II secretion system protein E" evidence="7">
    <location>
        <begin position="258"/>
        <end position="641"/>
    </location>
</feature>
<dbReference type="EMBL" id="SJPR01000003">
    <property type="protein sequence ID" value="TWT96967.1"/>
    <property type="molecule type" value="Genomic_DNA"/>
</dbReference>
<feature type="transmembrane region" description="Helical" evidence="5">
    <location>
        <begin position="163"/>
        <end position="183"/>
    </location>
</feature>
<evidence type="ECO:0000256" key="4">
    <source>
        <dbReference type="SAM" id="MobiDB-lite"/>
    </source>
</evidence>
<dbReference type="PANTHER" id="PTHR30258">
    <property type="entry name" value="TYPE II SECRETION SYSTEM PROTEIN GSPE-RELATED"/>
    <property type="match status" value="1"/>
</dbReference>
<gene>
    <name evidence="8" type="primary">epsE_5</name>
    <name evidence="8" type="ORF">Pla108_27440</name>
</gene>
<comment type="similarity">
    <text evidence="1">Belongs to the GSP E family.</text>
</comment>
<reference evidence="8 9" key="1">
    <citation type="submission" date="2019-02" db="EMBL/GenBank/DDBJ databases">
        <title>Deep-cultivation of Planctomycetes and their phenomic and genomic characterization uncovers novel biology.</title>
        <authorList>
            <person name="Wiegand S."/>
            <person name="Jogler M."/>
            <person name="Boedeker C."/>
            <person name="Pinto D."/>
            <person name="Vollmers J."/>
            <person name="Rivas-Marin E."/>
            <person name="Kohn T."/>
            <person name="Peeters S.H."/>
            <person name="Heuer A."/>
            <person name="Rast P."/>
            <person name="Oberbeckmann S."/>
            <person name="Bunk B."/>
            <person name="Jeske O."/>
            <person name="Meyerdierks A."/>
            <person name="Storesund J.E."/>
            <person name="Kallscheuer N."/>
            <person name="Luecker S."/>
            <person name="Lage O.M."/>
            <person name="Pohl T."/>
            <person name="Merkel B.J."/>
            <person name="Hornburger P."/>
            <person name="Mueller R.-W."/>
            <person name="Bruemmer F."/>
            <person name="Labrenz M."/>
            <person name="Spormann A.M."/>
            <person name="Op Den Camp H."/>
            <person name="Overmann J."/>
            <person name="Amann R."/>
            <person name="Jetten M.S.M."/>
            <person name="Mascher T."/>
            <person name="Medema M.H."/>
            <person name="Devos D.P."/>
            <person name="Kaster A.-K."/>
            <person name="Ovreas L."/>
            <person name="Rohde M."/>
            <person name="Galperin M.Y."/>
            <person name="Jogler C."/>
        </authorList>
    </citation>
    <scope>NUCLEOTIDE SEQUENCE [LARGE SCALE GENOMIC DNA]</scope>
    <source>
        <strain evidence="8 9">Pla108</strain>
    </source>
</reference>
<evidence type="ECO:0000256" key="2">
    <source>
        <dbReference type="ARBA" id="ARBA00022741"/>
    </source>
</evidence>
<dbReference type="GO" id="GO:0016887">
    <property type="term" value="F:ATP hydrolysis activity"/>
    <property type="evidence" value="ECO:0007669"/>
    <property type="project" value="TreeGrafter"/>
</dbReference>
<proteinExistence type="inferred from homology"/>